<accession>A0A931SC17</accession>
<dbReference type="GO" id="GO:0032784">
    <property type="term" value="P:regulation of DNA-templated transcription elongation"/>
    <property type="evidence" value="ECO:0007669"/>
    <property type="project" value="UniProtKB-UniRule"/>
</dbReference>
<dbReference type="InterPro" id="IPR006359">
    <property type="entry name" value="Tscrpt_elong_fac_GreA"/>
</dbReference>
<evidence type="ECO:0000259" key="10">
    <source>
        <dbReference type="Pfam" id="PF01272"/>
    </source>
</evidence>
<evidence type="ECO:0000313" key="12">
    <source>
        <dbReference type="EMBL" id="MBI2097146.1"/>
    </source>
</evidence>
<dbReference type="InterPro" id="IPR023459">
    <property type="entry name" value="Tscrpt_elong_fac_GreA/B_fam"/>
</dbReference>
<keyword evidence="8" id="KW-0175">Coiled coil</keyword>
<evidence type="ECO:0000256" key="2">
    <source>
        <dbReference type="ARBA" id="ARBA00013729"/>
    </source>
</evidence>
<dbReference type="FunFam" id="3.10.50.30:FF:000001">
    <property type="entry name" value="Transcription elongation factor GreA"/>
    <property type="match status" value="1"/>
</dbReference>
<organism evidence="12 13">
    <name type="scientific">Candidatus Sungiibacteriota bacterium</name>
    <dbReference type="NCBI Taxonomy" id="2750080"/>
    <lineage>
        <taxon>Bacteria</taxon>
        <taxon>Candidatus Sungiibacteriota</taxon>
    </lineage>
</organism>
<dbReference type="Proteomes" id="UP000724148">
    <property type="component" value="Unassembled WGS sequence"/>
</dbReference>
<dbReference type="Pfam" id="PF03449">
    <property type="entry name" value="GreA_GreB_N"/>
    <property type="match status" value="1"/>
</dbReference>
<dbReference type="Gene3D" id="3.10.50.30">
    <property type="entry name" value="Transcription elongation factor, GreA/GreB, C-terminal domain"/>
    <property type="match status" value="1"/>
</dbReference>
<dbReference type="NCBIfam" id="NF001263">
    <property type="entry name" value="PRK00226.1-4"/>
    <property type="match status" value="1"/>
</dbReference>
<dbReference type="FunFam" id="1.10.287.180:FF:000001">
    <property type="entry name" value="Transcription elongation factor GreA"/>
    <property type="match status" value="1"/>
</dbReference>
<keyword evidence="4 8" id="KW-0238">DNA-binding</keyword>
<evidence type="ECO:0000313" key="13">
    <source>
        <dbReference type="Proteomes" id="UP000724148"/>
    </source>
</evidence>
<dbReference type="InterPro" id="IPR022691">
    <property type="entry name" value="Tscrpt_elong_fac_GreA/B_N"/>
</dbReference>
<dbReference type="PROSITE" id="PS00829">
    <property type="entry name" value="GREAB_1"/>
    <property type="match status" value="1"/>
</dbReference>
<dbReference type="SUPFAM" id="SSF54534">
    <property type="entry name" value="FKBP-like"/>
    <property type="match status" value="1"/>
</dbReference>
<name>A0A931SC17_9BACT</name>
<dbReference type="InterPro" id="IPR028624">
    <property type="entry name" value="Tscrpt_elong_fac_GreA/B"/>
</dbReference>
<dbReference type="GO" id="GO:0006354">
    <property type="term" value="P:DNA-templated transcription elongation"/>
    <property type="evidence" value="ECO:0007669"/>
    <property type="project" value="TreeGrafter"/>
</dbReference>
<protein>
    <recommendedName>
        <fullName evidence="2 8">Transcription elongation factor GreA</fullName>
    </recommendedName>
    <alternativeName>
        <fullName evidence="7 8">Transcript cleavage factor GreA</fullName>
    </alternativeName>
</protein>
<evidence type="ECO:0000259" key="11">
    <source>
        <dbReference type="Pfam" id="PF03449"/>
    </source>
</evidence>
<evidence type="ECO:0000256" key="8">
    <source>
        <dbReference type="HAMAP-Rule" id="MF_00105"/>
    </source>
</evidence>
<keyword evidence="12" id="KW-0251">Elongation factor</keyword>
<dbReference type="PANTHER" id="PTHR30437">
    <property type="entry name" value="TRANSCRIPTION ELONGATION FACTOR GREA"/>
    <property type="match status" value="1"/>
</dbReference>
<dbReference type="InterPro" id="IPR001437">
    <property type="entry name" value="Tscrpt_elong_fac_GreA/B_C"/>
</dbReference>
<feature type="domain" description="Transcription elongation factor GreA/GreB N-terminal" evidence="11">
    <location>
        <begin position="4"/>
        <end position="72"/>
    </location>
</feature>
<evidence type="ECO:0000256" key="1">
    <source>
        <dbReference type="ARBA" id="ARBA00008213"/>
    </source>
</evidence>
<dbReference type="Gene3D" id="1.10.287.180">
    <property type="entry name" value="Transcription elongation factor, GreA/GreB, N-terminal domain"/>
    <property type="match status" value="1"/>
</dbReference>
<keyword evidence="3 8" id="KW-0805">Transcription regulation</keyword>
<dbReference type="HAMAP" id="MF_00105">
    <property type="entry name" value="GreA_GreB"/>
    <property type="match status" value="1"/>
</dbReference>
<sequence length="152" mass="16480">MSQYLSPEGLEKLKNELNELKTTTRKDIAERIESAKALGDLSENAEYQEAKDAQSQNEARIAELEDILREAVLISENHRTDIVDIGSTVMVEAGDAAKVSYTIVGSEEADPLGGKISNESPLGKAFLGKKIGEQVSVRTPGGVQDYTIRSIS</sequence>
<evidence type="ECO:0000256" key="5">
    <source>
        <dbReference type="ARBA" id="ARBA00023163"/>
    </source>
</evidence>
<comment type="caution">
    <text evidence="12">The sequence shown here is derived from an EMBL/GenBank/DDBJ whole genome shotgun (WGS) entry which is preliminary data.</text>
</comment>
<dbReference type="GO" id="GO:0070063">
    <property type="term" value="F:RNA polymerase binding"/>
    <property type="evidence" value="ECO:0007669"/>
    <property type="project" value="InterPro"/>
</dbReference>
<comment type="function">
    <text evidence="6 8 9">Necessary for efficient RNA polymerase transcription elongation past template-encoded arresting sites. The arresting sites in DNA have the property of trapping a certain fraction of elongating RNA polymerases that pass through, resulting in locked ternary complexes. Cleavage of the nascent transcript by cleavage factors such as GreA or GreB allows the resumption of elongation from the new 3'terminus. GreA releases sequences of 2 to 3 nucleotides.</text>
</comment>
<keyword evidence="5 8" id="KW-0804">Transcription</keyword>
<dbReference type="EMBL" id="JACOZA010000082">
    <property type="protein sequence ID" value="MBI2097146.1"/>
    <property type="molecule type" value="Genomic_DNA"/>
</dbReference>
<evidence type="ECO:0000256" key="3">
    <source>
        <dbReference type="ARBA" id="ARBA00023015"/>
    </source>
</evidence>
<reference evidence="12" key="1">
    <citation type="submission" date="2020-07" db="EMBL/GenBank/DDBJ databases">
        <title>Huge and variable diversity of episymbiotic CPR bacteria and DPANN archaea in groundwater ecosystems.</title>
        <authorList>
            <person name="He C.Y."/>
            <person name="Keren R."/>
            <person name="Whittaker M."/>
            <person name="Farag I.F."/>
            <person name="Doudna J."/>
            <person name="Cate J.H.D."/>
            <person name="Banfield J.F."/>
        </authorList>
    </citation>
    <scope>NUCLEOTIDE SEQUENCE</scope>
    <source>
        <strain evidence="12">NC_groundwater_193_Ag_S-0.1um_51_7</strain>
    </source>
</reference>
<evidence type="ECO:0000256" key="4">
    <source>
        <dbReference type="ARBA" id="ARBA00023125"/>
    </source>
</evidence>
<feature type="domain" description="Transcription elongation factor GreA/GreB C-terminal" evidence="10">
    <location>
        <begin position="80"/>
        <end position="152"/>
    </location>
</feature>
<keyword evidence="12" id="KW-0648">Protein biosynthesis</keyword>
<proteinExistence type="inferred from homology"/>
<dbReference type="SUPFAM" id="SSF46557">
    <property type="entry name" value="GreA transcript cleavage protein, N-terminal domain"/>
    <property type="match status" value="1"/>
</dbReference>
<evidence type="ECO:0000256" key="6">
    <source>
        <dbReference type="ARBA" id="ARBA00024916"/>
    </source>
</evidence>
<evidence type="ECO:0000256" key="9">
    <source>
        <dbReference type="RuleBase" id="RU000556"/>
    </source>
</evidence>
<dbReference type="AlphaFoldDB" id="A0A931SC17"/>
<dbReference type="PIRSF" id="PIRSF006092">
    <property type="entry name" value="GreA_GreB"/>
    <property type="match status" value="1"/>
</dbReference>
<dbReference type="GO" id="GO:0003746">
    <property type="term" value="F:translation elongation factor activity"/>
    <property type="evidence" value="ECO:0007669"/>
    <property type="project" value="UniProtKB-KW"/>
</dbReference>
<comment type="similarity">
    <text evidence="1 8 9">Belongs to the GreA/GreB family.</text>
</comment>
<dbReference type="InterPro" id="IPR018151">
    <property type="entry name" value="TF_GreA/GreB_CS"/>
</dbReference>
<evidence type="ECO:0000256" key="7">
    <source>
        <dbReference type="ARBA" id="ARBA00030776"/>
    </source>
</evidence>
<dbReference type="InterPro" id="IPR036953">
    <property type="entry name" value="GreA/GreB_C_sf"/>
</dbReference>
<dbReference type="PANTHER" id="PTHR30437:SF4">
    <property type="entry name" value="TRANSCRIPTION ELONGATION FACTOR GREA"/>
    <property type="match status" value="1"/>
</dbReference>
<dbReference type="GO" id="GO:0003677">
    <property type="term" value="F:DNA binding"/>
    <property type="evidence" value="ECO:0007669"/>
    <property type="project" value="UniProtKB-UniRule"/>
</dbReference>
<dbReference type="InterPro" id="IPR036805">
    <property type="entry name" value="Tscrpt_elong_fac_GreA/B_N_sf"/>
</dbReference>
<gene>
    <name evidence="8 12" type="primary">greA</name>
    <name evidence="12" type="ORF">HYT40_03305</name>
</gene>
<feature type="coiled-coil region" evidence="8">
    <location>
        <begin position="10"/>
        <end position="70"/>
    </location>
</feature>
<dbReference type="Pfam" id="PF01272">
    <property type="entry name" value="GreA_GreB"/>
    <property type="match status" value="1"/>
</dbReference>
<dbReference type="NCBIfam" id="TIGR01462">
    <property type="entry name" value="greA"/>
    <property type="match status" value="1"/>
</dbReference>